<dbReference type="InterPro" id="IPR013087">
    <property type="entry name" value="Znf_C2H2_type"/>
</dbReference>
<evidence type="ECO:0000256" key="7">
    <source>
        <dbReference type="PROSITE-ProRule" id="PRU00042"/>
    </source>
</evidence>
<keyword evidence="5" id="KW-0862">Zinc</keyword>
<dbReference type="Ensembl" id="ENSAPOT00000003281.1">
    <property type="protein sequence ID" value="ENSAPOP00000008422.1"/>
    <property type="gene ID" value="ENSAPOG00000010553.1"/>
</dbReference>
<dbReference type="AlphaFoldDB" id="A0A3Q1EX58"/>
<evidence type="ECO:0000256" key="1">
    <source>
        <dbReference type="ARBA" id="ARBA00004123"/>
    </source>
</evidence>
<proteinExistence type="predicted"/>
<evidence type="ECO:0000259" key="8">
    <source>
        <dbReference type="PROSITE" id="PS50157"/>
    </source>
</evidence>
<dbReference type="STRING" id="80966.ENSAPOP00000008422"/>
<dbReference type="Pfam" id="PF00096">
    <property type="entry name" value="zf-C2H2"/>
    <property type="match status" value="5"/>
</dbReference>
<evidence type="ECO:0000313" key="9">
    <source>
        <dbReference type="Ensembl" id="ENSAPOP00000008422.1"/>
    </source>
</evidence>
<feature type="domain" description="C2H2-type" evidence="8">
    <location>
        <begin position="228"/>
        <end position="256"/>
    </location>
</feature>
<keyword evidence="4 7" id="KW-0863">Zinc-finger</keyword>
<keyword evidence="2" id="KW-0479">Metal-binding</keyword>
<keyword evidence="6" id="KW-0539">Nucleus</keyword>
<protein>
    <recommendedName>
        <fullName evidence="8">C2H2-type domain-containing protein</fullName>
    </recommendedName>
</protein>
<name>A0A3Q1EX58_9TELE</name>
<evidence type="ECO:0000256" key="6">
    <source>
        <dbReference type="ARBA" id="ARBA00023242"/>
    </source>
</evidence>
<dbReference type="PANTHER" id="PTHR24394:SF44">
    <property type="entry name" value="ZINC FINGER PROTEIN 271-LIKE"/>
    <property type="match status" value="1"/>
</dbReference>
<feature type="domain" description="C2H2-type" evidence="8">
    <location>
        <begin position="257"/>
        <end position="284"/>
    </location>
</feature>
<dbReference type="PROSITE" id="PS00028">
    <property type="entry name" value="ZINC_FINGER_C2H2_1"/>
    <property type="match status" value="5"/>
</dbReference>
<evidence type="ECO:0000256" key="3">
    <source>
        <dbReference type="ARBA" id="ARBA00022737"/>
    </source>
</evidence>
<accession>A0A3Q1EX58</accession>
<keyword evidence="3" id="KW-0677">Repeat</keyword>
<dbReference type="FunFam" id="3.30.160.60:FF:001325">
    <property type="entry name" value="zinc finger protein 200"/>
    <property type="match status" value="1"/>
</dbReference>
<comment type="subcellular location">
    <subcellularLocation>
        <location evidence="1">Nucleus</location>
    </subcellularLocation>
</comment>
<dbReference type="FunFam" id="3.30.160.60:FF:000145">
    <property type="entry name" value="Zinc finger protein 574"/>
    <property type="match status" value="2"/>
</dbReference>
<dbReference type="Gene3D" id="3.30.160.60">
    <property type="entry name" value="Classic Zinc Finger"/>
    <property type="match status" value="4"/>
</dbReference>
<feature type="domain" description="C2H2-type" evidence="8">
    <location>
        <begin position="139"/>
        <end position="166"/>
    </location>
</feature>
<feature type="domain" description="C2H2-type" evidence="8">
    <location>
        <begin position="172"/>
        <end position="199"/>
    </location>
</feature>
<dbReference type="GeneTree" id="ENSGT00940000157046"/>
<dbReference type="PROSITE" id="PS50157">
    <property type="entry name" value="ZINC_FINGER_C2H2_2"/>
    <property type="match status" value="5"/>
</dbReference>
<dbReference type="GO" id="GO:0000981">
    <property type="term" value="F:DNA-binding transcription factor activity, RNA polymerase II-specific"/>
    <property type="evidence" value="ECO:0007669"/>
    <property type="project" value="TreeGrafter"/>
</dbReference>
<dbReference type="InParanoid" id="A0A3Q1EX58"/>
<dbReference type="GO" id="GO:0008270">
    <property type="term" value="F:zinc ion binding"/>
    <property type="evidence" value="ECO:0007669"/>
    <property type="project" value="UniProtKB-KW"/>
</dbReference>
<evidence type="ECO:0000256" key="2">
    <source>
        <dbReference type="ARBA" id="ARBA00022723"/>
    </source>
</evidence>
<dbReference type="Proteomes" id="UP000257200">
    <property type="component" value="Unplaced"/>
</dbReference>
<reference evidence="9" key="2">
    <citation type="submission" date="2025-09" db="UniProtKB">
        <authorList>
            <consortium name="Ensembl"/>
        </authorList>
    </citation>
    <scope>IDENTIFICATION</scope>
</reference>
<dbReference type="PANTHER" id="PTHR24394">
    <property type="entry name" value="ZINC FINGER PROTEIN"/>
    <property type="match status" value="1"/>
</dbReference>
<dbReference type="GO" id="GO:0005634">
    <property type="term" value="C:nucleus"/>
    <property type="evidence" value="ECO:0007669"/>
    <property type="project" value="UniProtKB-SubCell"/>
</dbReference>
<evidence type="ECO:0000256" key="4">
    <source>
        <dbReference type="ARBA" id="ARBA00022771"/>
    </source>
</evidence>
<evidence type="ECO:0000313" key="10">
    <source>
        <dbReference type="Proteomes" id="UP000257200"/>
    </source>
</evidence>
<evidence type="ECO:0000256" key="5">
    <source>
        <dbReference type="ARBA" id="ARBA00022833"/>
    </source>
</evidence>
<organism evidence="9 10">
    <name type="scientific">Acanthochromis polyacanthus</name>
    <name type="common">spiny chromis</name>
    <dbReference type="NCBI Taxonomy" id="80966"/>
    <lineage>
        <taxon>Eukaryota</taxon>
        <taxon>Metazoa</taxon>
        <taxon>Chordata</taxon>
        <taxon>Craniata</taxon>
        <taxon>Vertebrata</taxon>
        <taxon>Euteleostomi</taxon>
        <taxon>Actinopterygii</taxon>
        <taxon>Neopterygii</taxon>
        <taxon>Teleostei</taxon>
        <taxon>Neoteleostei</taxon>
        <taxon>Acanthomorphata</taxon>
        <taxon>Ovalentaria</taxon>
        <taxon>Pomacentridae</taxon>
        <taxon>Acanthochromis</taxon>
    </lineage>
</organism>
<dbReference type="InterPro" id="IPR036236">
    <property type="entry name" value="Znf_C2H2_sf"/>
</dbReference>
<keyword evidence="10" id="KW-1185">Reference proteome</keyword>
<dbReference type="SUPFAM" id="SSF57667">
    <property type="entry name" value="beta-beta-alpha zinc fingers"/>
    <property type="match status" value="3"/>
</dbReference>
<reference evidence="9" key="1">
    <citation type="submission" date="2025-08" db="UniProtKB">
        <authorList>
            <consortium name="Ensembl"/>
        </authorList>
    </citation>
    <scope>IDENTIFICATION</scope>
</reference>
<feature type="domain" description="C2H2-type" evidence="8">
    <location>
        <begin position="200"/>
        <end position="227"/>
    </location>
</feature>
<sequence>MIATLQSFNVFLTERLTAAAVDIFGFVERTVVEYQEDLHRAQLENQRLQRLLDLVYKPHIRLHRAGRLPTVTQDEELWINGEDQQSAEDSDDGDALTKELIKTVQQLEDCRAAEESRESKQTAADDPMLSEEKTSTTLYRCHICNYIFTKKTVLTWHLKTHESKSQDSKGNFDCHICGKHIPCQSNLQNHMRVHTGERPYSCHFCGKCFKLKGHMTEHIRTHTGEKPFSCHICDKSFNRGSTLRKHVLAKHKEERPYKCSNCDELFTERLLMKRHMRKVHGKRPLSMMLPPPCFTVGMMMPHKECKNYVQLMSLSFSLPKVDSKQILDTPQE</sequence>
<dbReference type="SMART" id="SM00355">
    <property type="entry name" value="ZnF_C2H2"/>
    <property type="match status" value="5"/>
</dbReference>